<evidence type="ECO:0000256" key="6">
    <source>
        <dbReference type="ARBA" id="ARBA00022777"/>
    </source>
</evidence>
<dbReference type="EMBL" id="JACHGW010000003">
    <property type="protein sequence ID" value="MBB6051460.1"/>
    <property type="molecule type" value="Genomic_DNA"/>
</dbReference>
<dbReference type="Pfam" id="PF07568">
    <property type="entry name" value="HisKA_2"/>
    <property type="match status" value="1"/>
</dbReference>
<dbReference type="PROSITE" id="PS50112">
    <property type="entry name" value="PAS"/>
    <property type="match status" value="1"/>
</dbReference>
<gene>
    <name evidence="11" type="ORF">HNQ39_003270</name>
</gene>
<dbReference type="PROSITE" id="PS50113">
    <property type="entry name" value="PAC"/>
    <property type="match status" value="1"/>
</dbReference>
<evidence type="ECO:0000256" key="8">
    <source>
        <dbReference type="ARBA" id="ARBA00023026"/>
    </source>
</evidence>
<dbReference type="InterPro" id="IPR000700">
    <property type="entry name" value="PAS-assoc_C"/>
</dbReference>
<dbReference type="GO" id="GO:0004673">
    <property type="term" value="F:protein histidine kinase activity"/>
    <property type="evidence" value="ECO:0007669"/>
    <property type="project" value="UniProtKB-EC"/>
</dbReference>
<dbReference type="Gene3D" id="3.30.565.10">
    <property type="entry name" value="Histidine kinase-like ATPase, C-terminal domain"/>
    <property type="match status" value="1"/>
</dbReference>
<evidence type="ECO:0000259" key="10">
    <source>
        <dbReference type="PROSITE" id="PS50113"/>
    </source>
</evidence>
<dbReference type="AlphaFoldDB" id="A0A7W9SS97"/>
<dbReference type="RefSeq" id="WP_184198460.1">
    <property type="nucleotide sequence ID" value="NZ_JACHGW010000003.1"/>
</dbReference>
<keyword evidence="3" id="KW-0597">Phosphoprotein</keyword>
<organism evidence="11 12">
    <name type="scientific">Armatimonas rosea</name>
    <dbReference type="NCBI Taxonomy" id="685828"/>
    <lineage>
        <taxon>Bacteria</taxon>
        <taxon>Bacillati</taxon>
        <taxon>Armatimonadota</taxon>
        <taxon>Armatimonadia</taxon>
        <taxon>Armatimonadales</taxon>
        <taxon>Armatimonadaceae</taxon>
        <taxon>Armatimonas</taxon>
    </lineage>
</organism>
<evidence type="ECO:0000313" key="11">
    <source>
        <dbReference type="EMBL" id="MBB6051460.1"/>
    </source>
</evidence>
<reference evidence="11 12" key="1">
    <citation type="submission" date="2020-08" db="EMBL/GenBank/DDBJ databases">
        <title>Genomic Encyclopedia of Type Strains, Phase IV (KMG-IV): sequencing the most valuable type-strain genomes for metagenomic binning, comparative biology and taxonomic classification.</title>
        <authorList>
            <person name="Goeker M."/>
        </authorList>
    </citation>
    <scope>NUCLEOTIDE SEQUENCE [LARGE SCALE GENOMIC DNA]</scope>
    <source>
        <strain evidence="11 12">DSM 23562</strain>
    </source>
</reference>
<keyword evidence="6" id="KW-0418">Kinase</keyword>
<dbReference type="InterPro" id="IPR011495">
    <property type="entry name" value="Sig_transdc_His_kin_sub2_dim/P"/>
</dbReference>
<keyword evidence="8" id="KW-0843">Virulence</keyword>
<dbReference type="Proteomes" id="UP000520814">
    <property type="component" value="Unassembled WGS sequence"/>
</dbReference>
<dbReference type="Pfam" id="PF13426">
    <property type="entry name" value="PAS_9"/>
    <property type="match status" value="1"/>
</dbReference>
<dbReference type="InterPro" id="IPR036890">
    <property type="entry name" value="HATPase_C_sf"/>
</dbReference>
<evidence type="ECO:0000256" key="4">
    <source>
        <dbReference type="ARBA" id="ARBA00022679"/>
    </source>
</evidence>
<evidence type="ECO:0000259" key="9">
    <source>
        <dbReference type="PROSITE" id="PS50112"/>
    </source>
</evidence>
<dbReference type="PANTHER" id="PTHR41523:SF8">
    <property type="entry name" value="ETHYLENE RESPONSE SENSOR PROTEIN"/>
    <property type="match status" value="1"/>
</dbReference>
<keyword evidence="7" id="KW-0067">ATP-binding</keyword>
<dbReference type="InterPro" id="IPR035965">
    <property type="entry name" value="PAS-like_dom_sf"/>
</dbReference>
<dbReference type="EC" id="2.7.13.3" evidence="2"/>
<proteinExistence type="predicted"/>
<feature type="domain" description="PAC" evidence="10">
    <location>
        <begin position="98"/>
        <end position="150"/>
    </location>
</feature>
<protein>
    <recommendedName>
        <fullName evidence="2">histidine kinase</fullName>
        <ecNumber evidence="2">2.7.13.3</ecNumber>
    </recommendedName>
</protein>
<comment type="catalytic activity">
    <reaction evidence="1">
        <text>ATP + protein L-histidine = ADP + protein N-phospho-L-histidine.</text>
        <dbReference type="EC" id="2.7.13.3"/>
    </reaction>
</comment>
<dbReference type="Gene3D" id="3.30.450.20">
    <property type="entry name" value="PAS domain"/>
    <property type="match status" value="1"/>
</dbReference>
<evidence type="ECO:0000256" key="1">
    <source>
        <dbReference type="ARBA" id="ARBA00000085"/>
    </source>
</evidence>
<dbReference type="Pfam" id="PF02518">
    <property type="entry name" value="HATPase_c"/>
    <property type="match status" value="1"/>
</dbReference>
<dbReference type="CDD" id="cd00130">
    <property type="entry name" value="PAS"/>
    <property type="match status" value="1"/>
</dbReference>
<keyword evidence="5" id="KW-0547">Nucleotide-binding</keyword>
<evidence type="ECO:0000313" key="12">
    <source>
        <dbReference type="Proteomes" id="UP000520814"/>
    </source>
</evidence>
<evidence type="ECO:0000256" key="5">
    <source>
        <dbReference type="ARBA" id="ARBA00022741"/>
    </source>
</evidence>
<evidence type="ECO:0000256" key="2">
    <source>
        <dbReference type="ARBA" id="ARBA00012438"/>
    </source>
</evidence>
<accession>A0A7W9SS97</accession>
<feature type="domain" description="PAS" evidence="9">
    <location>
        <begin position="23"/>
        <end position="96"/>
    </location>
</feature>
<evidence type="ECO:0000256" key="7">
    <source>
        <dbReference type="ARBA" id="ARBA00022840"/>
    </source>
</evidence>
<keyword evidence="12" id="KW-1185">Reference proteome</keyword>
<dbReference type="SUPFAM" id="SSF55874">
    <property type="entry name" value="ATPase domain of HSP90 chaperone/DNA topoisomerase II/histidine kinase"/>
    <property type="match status" value="1"/>
</dbReference>
<comment type="caution">
    <text evidence="11">The sequence shown here is derived from an EMBL/GenBank/DDBJ whole genome shotgun (WGS) entry which is preliminary data.</text>
</comment>
<dbReference type="GO" id="GO:0005524">
    <property type="term" value="F:ATP binding"/>
    <property type="evidence" value="ECO:0007669"/>
    <property type="project" value="UniProtKB-KW"/>
</dbReference>
<dbReference type="PANTHER" id="PTHR41523">
    <property type="entry name" value="TWO-COMPONENT SYSTEM SENSOR PROTEIN"/>
    <property type="match status" value="1"/>
</dbReference>
<dbReference type="InterPro" id="IPR003594">
    <property type="entry name" value="HATPase_dom"/>
</dbReference>
<name>A0A7W9SS97_ARMRO</name>
<dbReference type="NCBIfam" id="TIGR00229">
    <property type="entry name" value="sensory_box"/>
    <property type="match status" value="1"/>
</dbReference>
<evidence type="ECO:0000256" key="3">
    <source>
        <dbReference type="ARBA" id="ARBA00022553"/>
    </source>
</evidence>
<dbReference type="SMART" id="SM00091">
    <property type="entry name" value="PAS"/>
    <property type="match status" value="1"/>
</dbReference>
<dbReference type="InterPro" id="IPR000014">
    <property type="entry name" value="PAS"/>
</dbReference>
<sequence length="350" mass="38656">MPRSNAVHKNPLSPSEAAYSPQAQELFQLLIENVVDYAIFTLDIESNITSWNIGAERILGYTEAEALGQPVSIIFTPEDREKGADKAELWQAVQTGRAEDEREHIKKDGSRFWAFGIMTGLKDESGKFRGWVKILRDFTERKRYEGRLERAVAETNHRVKNSLQVACALIEMHTLGHEHEGAVPLTSVKGVTNHLKAMVSIQELLTQEVKIDAGATHLSAKVMLEKLLSLVQRSVGEKQITYQTDEFRLPVKLLNSLAILVNELIANAVKHGQGTIHLSLMVESEGREARLEVNDNGPGFPEGFNPHHAANTGLELIEGVIQYDLMGQVSYGSSPSGGGQVVVTFPIPSE</sequence>
<dbReference type="SUPFAM" id="SSF55785">
    <property type="entry name" value="PYP-like sensor domain (PAS domain)"/>
    <property type="match status" value="1"/>
</dbReference>
<keyword evidence="4" id="KW-0808">Transferase</keyword>